<comment type="caution">
    <text evidence="1">The sequence shown here is derived from an EMBL/GenBank/DDBJ whole genome shotgun (WGS) entry which is preliminary data.</text>
</comment>
<dbReference type="AlphaFoldDB" id="A0A5C6LN63"/>
<accession>A0A5C6LN63</accession>
<dbReference type="OrthoDB" id="9767116at2"/>
<reference evidence="1 2" key="1">
    <citation type="submission" date="2019-08" db="EMBL/GenBank/DDBJ databases">
        <title>Whole genome sequencing of chitin degrading bacteria Chitinophaga pinensis YS16.</title>
        <authorList>
            <person name="Singh R.P."/>
            <person name="Manchanda G."/>
            <person name="Maurya I.K."/>
            <person name="Joshi N.K."/>
            <person name="Srivastava A.K."/>
        </authorList>
    </citation>
    <scope>NUCLEOTIDE SEQUENCE [LARGE SCALE GENOMIC DNA]</scope>
    <source>
        <strain evidence="1 2">YS-16</strain>
    </source>
</reference>
<dbReference type="Proteomes" id="UP000318815">
    <property type="component" value="Unassembled WGS sequence"/>
</dbReference>
<proteinExistence type="predicted"/>
<evidence type="ECO:0000313" key="1">
    <source>
        <dbReference type="EMBL" id="TWV97360.1"/>
    </source>
</evidence>
<organism evidence="1 2">
    <name type="scientific">Chitinophaga pinensis</name>
    <dbReference type="NCBI Taxonomy" id="79329"/>
    <lineage>
        <taxon>Bacteria</taxon>
        <taxon>Pseudomonadati</taxon>
        <taxon>Bacteroidota</taxon>
        <taxon>Chitinophagia</taxon>
        <taxon>Chitinophagales</taxon>
        <taxon>Chitinophagaceae</taxon>
        <taxon>Chitinophaga</taxon>
    </lineage>
</organism>
<sequence>MLIAALNQQNDTIEKYYRQLPSAIKMSPFSDHYTVTSGNTTDQYTVDDFLPGILLLNSWQQDSARLHVQNPLKLPFWYSILNGKKVIERGYNDALHWQGSTKHNKQYVVYVNYIWANKINEKVAELLDPGGKLHVEVTTPRTVYPGQTADININVTDKYQQPVAGVDVTAFGYTSKFPEKQNIISAPSHDNLKKDILPLNRQLPACHAPILFPPAGLGCLQV</sequence>
<evidence type="ECO:0000313" key="2">
    <source>
        <dbReference type="Proteomes" id="UP000318815"/>
    </source>
</evidence>
<protein>
    <submittedName>
        <fullName evidence="1">Uncharacterized protein</fullName>
    </submittedName>
</protein>
<dbReference type="RefSeq" id="WP_146307123.1">
    <property type="nucleotide sequence ID" value="NZ_VOHS01000030.1"/>
</dbReference>
<keyword evidence="2" id="KW-1185">Reference proteome</keyword>
<gene>
    <name evidence="1" type="ORF">FEF09_22120</name>
</gene>
<dbReference type="EMBL" id="VOHS01000030">
    <property type="protein sequence ID" value="TWV97360.1"/>
    <property type="molecule type" value="Genomic_DNA"/>
</dbReference>
<name>A0A5C6LN63_9BACT</name>